<dbReference type="Proteomes" id="UP000800035">
    <property type="component" value="Unassembled WGS sequence"/>
</dbReference>
<evidence type="ECO:0000313" key="1">
    <source>
        <dbReference type="EMBL" id="KAF1962492.1"/>
    </source>
</evidence>
<dbReference type="AlphaFoldDB" id="A0A6A5UFH1"/>
<dbReference type="EMBL" id="ML976979">
    <property type="protein sequence ID" value="KAF1962492.1"/>
    <property type="molecule type" value="Genomic_DNA"/>
</dbReference>
<gene>
    <name evidence="1" type="ORF">CC80DRAFT_542808</name>
</gene>
<accession>A0A6A5UFH1</accession>
<keyword evidence="2" id="KW-1185">Reference proteome</keyword>
<sequence length="206" mass="23289">MATVEESKPPRAYTIPNRHKLLHPTSTSNLPNFQTIINVPPHVMTPRPHSSTPQNNFDYEEIYARNLSLMSSFHSPPPPLPHTPFEAPHDDIYLIKDPALLASRASALLRRCTALNATMAHLTSVVESLRYIKAGDITSGHILDVSFEVERVRQAFAQLDGQMNEVALIMDGVRRGKGRERVKEKEETMEVAWMGERRRTAFGHWA</sequence>
<protein>
    <submittedName>
        <fullName evidence="1">Uncharacterized protein</fullName>
    </submittedName>
</protein>
<proteinExistence type="predicted"/>
<evidence type="ECO:0000313" key="2">
    <source>
        <dbReference type="Proteomes" id="UP000800035"/>
    </source>
</evidence>
<reference evidence="1" key="1">
    <citation type="journal article" date="2020" name="Stud. Mycol.">
        <title>101 Dothideomycetes genomes: a test case for predicting lifestyles and emergence of pathogens.</title>
        <authorList>
            <person name="Haridas S."/>
            <person name="Albert R."/>
            <person name="Binder M."/>
            <person name="Bloem J."/>
            <person name="Labutti K."/>
            <person name="Salamov A."/>
            <person name="Andreopoulos B."/>
            <person name="Baker S."/>
            <person name="Barry K."/>
            <person name="Bills G."/>
            <person name="Bluhm B."/>
            <person name="Cannon C."/>
            <person name="Castanera R."/>
            <person name="Culley D."/>
            <person name="Daum C."/>
            <person name="Ezra D."/>
            <person name="Gonzalez J."/>
            <person name="Henrissat B."/>
            <person name="Kuo A."/>
            <person name="Liang C."/>
            <person name="Lipzen A."/>
            <person name="Lutzoni F."/>
            <person name="Magnuson J."/>
            <person name="Mondo S."/>
            <person name="Nolan M."/>
            <person name="Ohm R."/>
            <person name="Pangilinan J."/>
            <person name="Park H.-J."/>
            <person name="Ramirez L."/>
            <person name="Alfaro M."/>
            <person name="Sun H."/>
            <person name="Tritt A."/>
            <person name="Yoshinaga Y."/>
            <person name="Zwiers L.-H."/>
            <person name="Turgeon B."/>
            <person name="Goodwin S."/>
            <person name="Spatafora J."/>
            <person name="Crous P."/>
            <person name="Grigoriev I."/>
        </authorList>
    </citation>
    <scope>NUCLEOTIDE SEQUENCE</scope>
    <source>
        <strain evidence="1">CBS 675.92</strain>
    </source>
</reference>
<organism evidence="1 2">
    <name type="scientific">Byssothecium circinans</name>
    <dbReference type="NCBI Taxonomy" id="147558"/>
    <lineage>
        <taxon>Eukaryota</taxon>
        <taxon>Fungi</taxon>
        <taxon>Dikarya</taxon>
        <taxon>Ascomycota</taxon>
        <taxon>Pezizomycotina</taxon>
        <taxon>Dothideomycetes</taxon>
        <taxon>Pleosporomycetidae</taxon>
        <taxon>Pleosporales</taxon>
        <taxon>Massarineae</taxon>
        <taxon>Massarinaceae</taxon>
        <taxon>Byssothecium</taxon>
    </lineage>
</organism>
<name>A0A6A5UFH1_9PLEO</name>